<keyword evidence="2" id="KW-1185">Reference proteome</keyword>
<dbReference type="InterPro" id="IPR047690">
    <property type="entry name" value="IPExxxVDY_fam"/>
</dbReference>
<dbReference type="EMBL" id="VSKN01000004">
    <property type="protein sequence ID" value="TYC15524.1"/>
    <property type="molecule type" value="Genomic_DNA"/>
</dbReference>
<accession>A0ABY3MC98</accession>
<dbReference type="Proteomes" id="UP000323621">
    <property type="component" value="Unassembled WGS sequence"/>
</dbReference>
<name>A0ABY3MC98_9FLAO</name>
<sequence>MANKRLVLDDFFDDEEFTLIGIHSSLEDFRLAYLINKHLQSHLYRKPYDIKSDNLAAHYSIFEWEDQEQLRVWNLVSNTCKVEIQQQPDTRDSLFGTSKTTKTYHLLPEFKRVNYVLKIESELPEQAQKLILNTIQDIKQVVMAHFIDADLLKSKENLIFN</sequence>
<evidence type="ECO:0000313" key="1">
    <source>
        <dbReference type="EMBL" id="TYC15524.1"/>
    </source>
</evidence>
<gene>
    <name evidence="1" type="ORF">ES677_04075</name>
</gene>
<dbReference type="RefSeq" id="WP_148380501.1">
    <property type="nucleotide sequence ID" value="NZ_VSKN01000004.1"/>
</dbReference>
<dbReference type="NCBIfam" id="NF033205">
    <property type="entry name" value="IPExxxVDY"/>
    <property type="match status" value="1"/>
</dbReference>
<protein>
    <submittedName>
        <fullName evidence="1">IPExxxVDY family protein</fullName>
    </submittedName>
</protein>
<evidence type="ECO:0000313" key="2">
    <source>
        <dbReference type="Proteomes" id="UP000323621"/>
    </source>
</evidence>
<proteinExistence type="predicted"/>
<organism evidence="1 2">
    <name type="scientific">Bizionia gelidisalsuginis</name>
    <dbReference type="NCBI Taxonomy" id="291188"/>
    <lineage>
        <taxon>Bacteria</taxon>
        <taxon>Pseudomonadati</taxon>
        <taxon>Bacteroidota</taxon>
        <taxon>Flavobacteriia</taxon>
        <taxon>Flavobacteriales</taxon>
        <taxon>Flavobacteriaceae</taxon>
        <taxon>Bizionia</taxon>
    </lineage>
</organism>
<comment type="caution">
    <text evidence="1">The sequence shown here is derived from an EMBL/GenBank/DDBJ whole genome shotgun (WGS) entry which is preliminary data.</text>
</comment>
<reference evidence="1 2" key="1">
    <citation type="submission" date="2019-08" db="EMBL/GenBank/DDBJ databases">
        <title>Genomes of Antarctic Bizionia species.</title>
        <authorList>
            <person name="Bowman J.P."/>
        </authorList>
    </citation>
    <scope>NUCLEOTIDE SEQUENCE [LARGE SCALE GENOMIC DNA]</scope>
    <source>
        <strain evidence="1 2">IC164</strain>
    </source>
</reference>